<name>A0A8S5MX07_9CAUD</name>
<proteinExistence type="predicted"/>
<reference evidence="1" key="1">
    <citation type="journal article" date="2021" name="Proc. Natl. Acad. Sci. U.S.A.">
        <title>A Catalog of Tens of Thousands of Viruses from Human Metagenomes Reveals Hidden Associations with Chronic Diseases.</title>
        <authorList>
            <person name="Tisza M.J."/>
            <person name="Buck C.B."/>
        </authorList>
    </citation>
    <scope>NUCLEOTIDE SEQUENCE</scope>
    <source>
        <strain evidence="1">CtsBB38</strain>
    </source>
</reference>
<accession>A0A8S5MX07</accession>
<protein>
    <submittedName>
        <fullName evidence="1">Uncharacterized protein</fullName>
    </submittedName>
</protein>
<dbReference type="EMBL" id="BK014999">
    <property type="protein sequence ID" value="DAD86435.1"/>
    <property type="molecule type" value="Genomic_DNA"/>
</dbReference>
<sequence>MKEYKQMKQYFMNEEVTIIQTYEEGIPDVQNRWIPIQHVFRCLNRLRSDGQVQTPDRNTLDEFINEDLQEPAAGKTFTIRQKDITGRDNPQDMDCIRLDVLALTVTQFKPSKRKGTAALVI</sequence>
<organism evidence="1">
    <name type="scientific">Siphoviridae sp. ctsBB38</name>
    <dbReference type="NCBI Taxonomy" id="2826482"/>
    <lineage>
        <taxon>Viruses</taxon>
        <taxon>Duplodnaviria</taxon>
        <taxon>Heunggongvirae</taxon>
        <taxon>Uroviricota</taxon>
        <taxon>Caudoviricetes</taxon>
    </lineage>
</organism>
<evidence type="ECO:0000313" key="1">
    <source>
        <dbReference type="EMBL" id="DAD86435.1"/>
    </source>
</evidence>